<comment type="domain">
    <text evidence="7">The nitrogen atoms of the two glycine residues in the GGXR motif define the oxyanion hole, and stabilize the oxyanion that forms during the nucleophilic attack by the catalytic serine during substrate cleavage.</text>
</comment>
<organism evidence="9 10">
    <name type="scientific">Nelumbo nucifera</name>
    <name type="common">Sacred lotus</name>
    <dbReference type="NCBI Taxonomy" id="4432"/>
    <lineage>
        <taxon>Eukaryota</taxon>
        <taxon>Viridiplantae</taxon>
        <taxon>Streptophyta</taxon>
        <taxon>Embryophyta</taxon>
        <taxon>Tracheophyta</taxon>
        <taxon>Spermatophyta</taxon>
        <taxon>Magnoliopsida</taxon>
        <taxon>Proteales</taxon>
        <taxon>Nelumbonaceae</taxon>
        <taxon>Nelumbo</taxon>
    </lineage>
</organism>
<dbReference type="KEGG" id="nnu:104605794"/>
<evidence type="ECO:0000256" key="1">
    <source>
        <dbReference type="ARBA" id="ARBA00010240"/>
    </source>
</evidence>
<dbReference type="EC" id="3.1.1.-" evidence="7"/>
<sequence length="409" mass="44830">MERTSSLLPIQPPTYGNLVTILSIDGGGIRGIIPGTILAFLESQLQKLDGEDARLADYFDVIAGTSTGGLVTAMLTAPNENNRPLFAAKDIVPFYLEDCPKIFPQTSGIFGSALNLIKLMNGPKYDGKYLHSLVEKKLGETRLHQTLTNIVIPTFDIKRLQPTIFSSYEVKKSSTMDARLSDICISTSAAPTYLPAYYFKTQDQDGNEREFNLIDGGVTANNPALVAISEVTKQITKENPDFFPIKPMDYGRFLVISIGTGTAKMEQKYNANMATKWGIIQWLVNGGSTPLVDVFTQASGDMVDYHNAVVFQALKSGSSYLRIQDDTLVGEISSVDIATKENLDNLVKAGEALLKKPVSGVNLQTGIFEPITNGGTNEEALKKFAKQLSVERRLREARSPNTKFNLEII</sequence>
<evidence type="ECO:0000256" key="6">
    <source>
        <dbReference type="PROSITE-ProRule" id="PRU01161"/>
    </source>
</evidence>
<evidence type="ECO:0000313" key="10">
    <source>
        <dbReference type="RefSeq" id="XP_010268994.1"/>
    </source>
</evidence>
<dbReference type="FunCoup" id="A0A1U8AZN3">
    <property type="interactions" value="98"/>
</dbReference>
<dbReference type="SUPFAM" id="SSF52151">
    <property type="entry name" value="FabD/lysophospholipase-like"/>
    <property type="match status" value="1"/>
</dbReference>
<dbReference type="eggNOG" id="KOG0513">
    <property type="taxonomic scope" value="Eukaryota"/>
</dbReference>
<comment type="function">
    <text evidence="7">Lipolytic acyl hydrolase (LAH).</text>
</comment>
<accession>A0A1U8AZN3</accession>
<reference evidence="10" key="1">
    <citation type="submission" date="2025-08" db="UniProtKB">
        <authorList>
            <consortium name="RefSeq"/>
        </authorList>
    </citation>
    <scope>IDENTIFICATION</scope>
</reference>
<dbReference type="PANTHER" id="PTHR32176:SF109">
    <property type="entry name" value="PATATIN-LIKE PROTEIN 2"/>
    <property type="match status" value="1"/>
</dbReference>
<dbReference type="RefSeq" id="XP_010268994.1">
    <property type="nucleotide sequence ID" value="XM_010270692.2"/>
</dbReference>
<dbReference type="CDD" id="cd07214">
    <property type="entry name" value="Pat17_isozyme_like"/>
    <property type="match status" value="1"/>
</dbReference>
<feature type="short sequence motif" description="GXGXXG" evidence="6">
    <location>
        <begin position="26"/>
        <end position="31"/>
    </location>
</feature>
<keyword evidence="5 6" id="KW-0443">Lipid metabolism</keyword>
<evidence type="ECO:0000256" key="5">
    <source>
        <dbReference type="ARBA" id="ARBA00023098"/>
    </source>
</evidence>
<dbReference type="GO" id="GO:0016042">
    <property type="term" value="P:lipid catabolic process"/>
    <property type="evidence" value="ECO:0007669"/>
    <property type="project" value="UniProtKB-UniRule"/>
</dbReference>
<dbReference type="GO" id="GO:0006952">
    <property type="term" value="P:defense response"/>
    <property type="evidence" value="ECO:0007669"/>
    <property type="project" value="UniProtKB-KW"/>
</dbReference>
<dbReference type="InterPro" id="IPR002641">
    <property type="entry name" value="PNPLA_dom"/>
</dbReference>
<dbReference type="InterPro" id="IPR016035">
    <property type="entry name" value="Acyl_Trfase/lysoPLipase"/>
</dbReference>
<dbReference type="Gene3D" id="3.40.1090.10">
    <property type="entry name" value="Cytosolic phospholipase A2 catalytic domain"/>
    <property type="match status" value="1"/>
</dbReference>
<name>A0A1U8AZN3_NELNU</name>
<feature type="short sequence motif" description="GXSXG" evidence="6">
    <location>
        <begin position="64"/>
        <end position="68"/>
    </location>
</feature>
<dbReference type="OrthoDB" id="1658288at2759"/>
<comment type="similarity">
    <text evidence="1 7">Belongs to the patatin family.</text>
</comment>
<dbReference type="GO" id="GO:0004620">
    <property type="term" value="F:phospholipase activity"/>
    <property type="evidence" value="ECO:0000318"/>
    <property type="project" value="GO_Central"/>
</dbReference>
<dbReference type="Proteomes" id="UP000189703">
    <property type="component" value="Unplaced"/>
</dbReference>
<proteinExistence type="inferred from homology"/>
<dbReference type="GeneID" id="104605794"/>
<dbReference type="InParanoid" id="A0A1U8AZN3"/>
<feature type="active site" description="Nucleophile" evidence="6">
    <location>
        <position position="66"/>
    </location>
</feature>
<feature type="short sequence motif" description="DGA/G" evidence="6">
    <location>
        <begin position="215"/>
        <end position="217"/>
    </location>
</feature>
<gene>
    <name evidence="10" type="primary">LOC104605794</name>
</gene>
<feature type="domain" description="PNPLA" evidence="8">
    <location>
        <begin position="22"/>
        <end position="228"/>
    </location>
</feature>
<keyword evidence="9" id="KW-1185">Reference proteome</keyword>
<feature type="active site" description="Proton acceptor" evidence="6">
    <location>
        <position position="215"/>
    </location>
</feature>
<dbReference type="AlphaFoldDB" id="A0A1U8AZN3"/>
<evidence type="ECO:0000256" key="3">
    <source>
        <dbReference type="ARBA" id="ARBA00022821"/>
    </source>
</evidence>
<evidence type="ECO:0000256" key="2">
    <source>
        <dbReference type="ARBA" id="ARBA00022801"/>
    </source>
</evidence>
<dbReference type="OMA" id="KDVCRAT"/>
<evidence type="ECO:0000259" key="8">
    <source>
        <dbReference type="PROSITE" id="PS51635"/>
    </source>
</evidence>
<evidence type="ECO:0000256" key="4">
    <source>
        <dbReference type="ARBA" id="ARBA00022963"/>
    </source>
</evidence>
<dbReference type="FunFam" id="3.40.1090.10:FF:000005">
    <property type="entry name" value="Patatin"/>
    <property type="match status" value="1"/>
</dbReference>
<dbReference type="Pfam" id="PF01734">
    <property type="entry name" value="Patatin"/>
    <property type="match status" value="1"/>
</dbReference>
<keyword evidence="3" id="KW-0611">Plant defense</keyword>
<dbReference type="PROSITE" id="PS51635">
    <property type="entry name" value="PNPLA"/>
    <property type="match status" value="1"/>
</dbReference>
<dbReference type="GO" id="GO:0047372">
    <property type="term" value="F:monoacylglycerol lipase activity"/>
    <property type="evidence" value="ECO:0000318"/>
    <property type="project" value="GO_Central"/>
</dbReference>
<evidence type="ECO:0000313" key="9">
    <source>
        <dbReference type="Proteomes" id="UP000189703"/>
    </source>
</evidence>
<dbReference type="PANTHER" id="PTHR32176">
    <property type="entry name" value="XYLOSE ISOMERASE"/>
    <property type="match status" value="1"/>
</dbReference>
<keyword evidence="2 6" id="KW-0378">Hydrolase</keyword>
<protein>
    <recommendedName>
        <fullName evidence="7">Patatin</fullName>
        <ecNumber evidence="7">3.1.1.-</ecNumber>
    </recommendedName>
</protein>
<keyword evidence="4 6" id="KW-0442">Lipid degradation</keyword>
<evidence type="ECO:0000256" key="7">
    <source>
        <dbReference type="RuleBase" id="RU361262"/>
    </source>
</evidence>